<protein>
    <submittedName>
        <fullName evidence="2">Uncharacterized protein</fullName>
    </submittedName>
</protein>
<accession>A0A2U7UFA1</accession>
<dbReference type="RefSeq" id="YP_009481123.1">
    <property type="nucleotide sequence ID" value="NC_037665.1"/>
</dbReference>
<organism evidence="2">
    <name type="scientific">Pandoravirus macleodensis</name>
    <dbReference type="NCBI Taxonomy" id="2107707"/>
    <lineage>
        <taxon>Viruses</taxon>
        <taxon>Pandoravirus</taxon>
    </lineage>
</organism>
<dbReference type="KEGG" id="vg:36841582"/>
<proteinExistence type="predicted"/>
<feature type="transmembrane region" description="Helical" evidence="1">
    <location>
        <begin position="80"/>
        <end position="103"/>
    </location>
</feature>
<feature type="transmembrane region" description="Helical" evidence="1">
    <location>
        <begin position="6"/>
        <end position="30"/>
    </location>
</feature>
<evidence type="ECO:0000256" key="1">
    <source>
        <dbReference type="SAM" id="Phobius"/>
    </source>
</evidence>
<feature type="transmembrane region" description="Helical" evidence="1">
    <location>
        <begin position="42"/>
        <end position="60"/>
    </location>
</feature>
<dbReference type="EMBL" id="MG011691">
    <property type="protein sequence ID" value="AVK77127.1"/>
    <property type="molecule type" value="Genomic_DNA"/>
</dbReference>
<sequence>MEMGMVFIACLSGAAGLVGGLCTGGAAVYLGPRMARRVPYKVSVPIVLLGVPGAGLYAAWRAMPGAFRETHNVGSMVDMGAILGAGGGYGLGCVGILCAPLACRTASILARRMHTAVIDHLRKEIMGRRK</sequence>
<dbReference type="GeneID" id="36841582"/>
<keyword evidence="1" id="KW-0812">Transmembrane</keyword>
<dbReference type="Proteomes" id="UP000249758">
    <property type="component" value="Segment"/>
</dbReference>
<keyword evidence="1" id="KW-1133">Transmembrane helix</keyword>
<evidence type="ECO:0000313" key="2">
    <source>
        <dbReference type="EMBL" id="AVK77127.1"/>
    </source>
</evidence>
<keyword evidence="1" id="KW-0472">Membrane</keyword>
<reference evidence="2" key="1">
    <citation type="journal article" date="2018" name="Nat. Commun.">
        <title>Diversity and evolution of the emerging Pandoraviridae family.</title>
        <authorList>
            <person name="Legendre M."/>
            <person name="Fabre E."/>
            <person name="Poirot O."/>
            <person name="Jeudy S."/>
            <person name="Lartigue A."/>
            <person name="Alempic J.M."/>
            <person name="Beucher L."/>
            <person name="Philippe N."/>
            <person name="Bertaux L."/>
            <person name="Christo-Foroux E."/>
            <person name="Labadie K."/>
            <person name="Coute Y."/>
            <person name="Abergel C."/>
            <person name="Claverie J.M."/>
        </authorList>
    </citation>
    <scope>NUCLEOTIDE SEQUENCE [LARGE SCALE GENOMIC DNA]</scope>
    <source>
        <strain evidence="2">Macleodensis</strain>
    </source>
</reference>
<gene>
    <name evidence="2" type="ORF">pmac_cds_439</name>
</gene>
<name>A0A2U7UFA1_9VIRU</name>